<accession>A0ABP5VX57</accession>
<sequence length="60" mass="6255">MPTIKARGVFMTIFYLSRAESWGRGRGVGVAPGHTSTEEQTADDRAGSLPALPTAGSPHG</sequence>
<comment type="caution">
    <text evidence="2">The sequence shown here is derived from an EMBL/GenBank/DDBJ whole genome shotgun (WGS) entry which is preliminary data.</text>
</comment>
<evidence type="ECO:0000256" key="1">
    <source>
        <dbReference type="SAM" id="MobiDB-lite"/>
    </source>
</evidence>
<evidence type="ECO:0000313" key="2">
    <source>
        <dbReference type="EMBL" id="GAA2411383.1"/>
    </source>
</evidence>
<gene>
    <name evidence="2" type="ORF">GCM10010191_20640</name>
</gene>
<keyword evidence="3" id="KW-1185">Reference proteome</keyword>
<name>A0ABP5VX57_9ACTN</name>
<organism evidence="2 3">
    <name type="scientific">Actinomadura vinacea</name>
    <dbReference type="NCBI Taxonomy" id="115336"/>
    <lineage>
        <taxon>Bacteria</taxon>
        <taxon>Bacillati</taxon>
        <taxon>Actinomycetota</taxon>
        <taxon>Actinomycetes</taxon>
        <taxon>Streptosporangiales</taxon>
        <taxon>Thermomonosporaceae</taxon>
        <taxon>Actinomadura</taxon>
    </lineage>
</organism>
<feature type="region of interest" description="Disordered" evidence="1">
    <location>
        <begin position="25"/>
        <end position="60"/>
    </location>
</feature>
<evidence type="ECO:0000313" key="3">
    <source>
        <dbReference type="Proteomes" id="UP001501231"/>
    </source>
</evidence>
<reference evidence="3" key="1">
    <citation type="journal article" date="2019" name="Int. J. Syst. Evol. Microbiol.">
        <title>The Global Catalogue of Microorganisms (GCM) 10K type strain sequencing project: providing services to taxonomists for standard genome sequencing and annotation.</title>
        <authorList>
            <consortium name="The Broad Institute Genomics Platform"/>
            <consortium name="The Broad Institute Genome Sequencing Center for Infectious Disease"/>
            <person name="Wu L."/>
            <person name="Ma J."/>
        </authorList>
    </citation>
    <scope>NUCLEOTIDE SEQUENCE [LARGE SCALE GENOMIC DNA]</scope>
    <source>
        <strain evidence="3">JCM 3325</strain>
    </source>
</reference>
<proteinExistence type="predicted"/>
<dbReference type="EMBL" id="BAAARW010000006">
    <property type="protein sequence ID" value="GAA2411383.1"/>
    <property type="molecule type" value="Genomic_DNA"/>
</dbReference>
<dbReference type="Proteomes" id="UP001501231">
    <property type="component" value="Unassembled WGS sequence"/>
</dbReference>
<protein>
    <submittedName>
        <fullName evidence="2">Uncharacterized protein</fullName>
    </submittedName>
</protein>